<dbReference type="Proteomes" id="UP001472677">
    <property type="component" value="Unassembled WGS sequence"/>
</dbReference>
<dbReference type="Gene3D" id="1.10.287.70">
    <property type="match status" value="2"/>
</dbReference>
<dbReference type="Pfam" id="PF07885">
    <property type="entry name" value="Ion_trans_2"/>
    <property type="match status" value="2"/>
</dbReference>
<feature type="domain" description="Potassium channel" evidence="10">
    <location>
        <begin position="270"/>
        <end position="338"/>
    </location>
</feature>
<keyword evidence="12" id="KW-1185">Reference proteome</keyword>
<keyword evidence="6" id="KW-0406">Ion transport</keyword>
<evidence type="ECO:0000256" key="3">
    <source>
        <dbReference type="ARBA" id="ARBA00022448"/>
    </source>
</evidence>
<accession>A0ABR2DMH6</accession>
<feature type="transmembrane region" description="Helical" evidence="9">
    <location>
        <begin position="195"/>
        <end position="215"/>
    </location>
</feature>
<evidence type="ECO:0000256" key="1">
    <source>
        <dbReference type="ARBA" id="ARBA00004141"/>
    </source>
</evidence>
<dbReference type="InterPro" id="IPR003280">
    <property type="entry name" value="2pore_dom_K_chnl"/>
</dbReference>
<dbReference type="InterPro" id="IPR013099">
    <property type="entry name" value="K_chnl_dom"/>
</dbReference>
<evidence type="ECO:0000256" key="9">
    <source>
        <dbReference type="SAM" id="Phobius"/>
    </source>
</evidence>
<feature type="domain" description="Potassium channel" evidence="10">
    <location>
        <begin position="154"/>
        <end position="222"/>
    </location>
</feature>
<name>A0ABR2DMH6_9ROSI</name>
<sequence>MNVPTNTRIKHQTLTRTKDLERRLCRTLLSRPPSSLPPWQAILLNKLSLIPGSYSIVVISLKSSKSVYLMLGHFNSIMPLASNAAKQTKLPMAAAGSPNLTNDENDLKETIIQSSKATSVAANRAFPSTIRTVLPDLKKLGMYYGFYTGVATVSFSVLMNHMRGHKTNNFIDSLYMCAVTMTTVGYGDLFPGSTVSQLVCSVLITGGMLLFGIVVKIAAKYLVFKQQAVLLNALHVARKIGPTEALNEIETQSIDYTKCMISLIVMGVHFVIGIYVLCTVEELEFDKALYCAFSTMTTVGYGDVSFMSEFGRTFAMIWILTGTSCVGQLFLYIAEVYTDIEAKKFVKWVIASNIIGRKEIEASDDLEKDKFHGAADFILYKLKDMGKIKQEDIASAMKDLDVDYGSVFGAIPSQPSEKKG</sequence>
<evidence type="ECO:0000313" key="12">
    <source>
        <dbReference type="Proteomes" id="UP001472677"/>
    </source>
</evidence>
<comment type="similarity">
    <text evidence="2">Belongs to the two pore domain potassium channel (TC 1.A.1.7) family.</text>
</comment>
<evidence type="ECO:0000256" key="7">
    <source>
        <dbReference type="ARBA" id="ARBA00023136"/>
    </source>
</evidence>
<dbReference type="PANTHER" id="PTHR11003">
    <property type="entry name" value="POTASSIUM CHANNEL, SUBFAMILY K"/>
    <property type="match status" value="1"/>
</dbReference>
<evidence type="ECO:0000313" key="11">
    <source>
        <dbReference type="EMBL" id="KAK8542623.1"/>
    </source>
</evidence>
<keyword evidence="8" id="KW-0407">Ion channel</keyword>
<keyword evidence="7 9" id="KW-0472">Membrane</keyword>
<dbReference type="SUPFAM" id="SSF81324">
    <property type="entry name" value="Voltage-gated potassium channels"/>
    <property type="match status" value="2"/>
</dbReference>
<dbReference type="PANTHER" id="PTHR11003:SF277">
    <property type="entry name" value="TWO-PORE POTASSIUM CHANNEL 1-LIKE"/>
    <property type="match status" value="1"/>
</dbReference>
<reference evidence="11 12" key="1">
    <citation type="journal article" date="2024" name="G3 (Bethesda)">
        <title>Genome assembly of Hibiscus sabdariffa L. provides insights into metabolisms of medicinal natural products.</title>
        <authorList>
            <person name="Kim T."/>
        </authorList>
    </citation>
    <scope>NUCLEOTIDE SEQUENCE [LARGE SCALE GENOMIC DNA]</scope>
    <source>
        <strain evidence="11">TK-2024</strain>
        <tissue evidence="11">Old leaves</tissue>
    </source>
</reference>
<feature type="transmembrane region" description="Helical" evidence="9">
    <location>
        <begin position="140"/>
        <end position="158"/>
    </location>
</feature>
<feature type="transmembrane region" description="Helical" evidence="9">
    <location>
        <begin position="315"/>
        <end position="334"/>
    </location>
</feature>
<feature type="transmembrane region" description="Helical" evidence="9">
    <location>
        <begin position="259"/>
        <end position="277"/>
    </location>
</feature>
<gene>
    <name evidence="11" type="ORF">V6N12_015212</name>
</gene>
<organism evidence="11 12">
    <name type="scientific">Hibiscus sabdariffa</name>
    <name type="common">roselle</name>
    <dbReference type="NCBI Taxonomy" id="183260"/>
    <lineage>
        <taxon>Eukaryota</taxon>
        <taxon>Viridiplantae</taxon>
        <taxon>Streptophyta</taxon>
        <taxon>Embryophyta</taxon>
        <taxon>Tracheophyta</taxon>
        <taxon>Spermatophyta</taxon>
        <taxon>Magnoliopsida</taxon>
        <taxon>eudicotyledons</taxon>
        <taxon>Gunneridae</taxon>
        <taxon>Pentapetalae</taxon>
        <taxon>rosids</taxon>
        <taxon>malvids</taxon>
        <taxon>Malvales</taxon>
        <taxon>Malvaceae</taxon>
        <taxon>Malvoideae</taxon>
        <taxon>Hibiscus</taxon>
    </lineage>
</organism>
<comment type="subcellular location">
    <subcellularLocation>
        <location evidence="1">Membrane</location>
        <topology evidence="1">Multi-pass membrane protein</topology>
    </subcellularLocation>
</comment>
<evidence type="ECO:0000256" key="5">
    <source>
        <dbReference type="ARBA" id="ARBA00022989"/>
    </source>
</evidence>
<dbReference type="EMBL" id="JBBPBM010000024">
    <property type="protein sequence ID" value="KAK8542623.1"/>
    <property type="molecule type" value="Genomic_DNA"/>
</dbReference>
<evidence type="ECO:0000256" key="8">
    <source>
        <dbReference type="ARBA" id="ARBA00023303"/>
    </source>
</evidence>
<keyword evidence="3" id="KW-0813">Transport</keyword>
<evidence type="ECO:0000256" key="2">
    <source>
        <dbReference type="ARBA" id="ARBA00010159"/>
    </source>
</evidence>
<proteinExistence type="inferred from homology"/>
<evidence type="ECO:0000256" key="4">
    <source>
        <dbReference type="ARBA" id="ARBA00022692"/>
    </source>
</evidence>
<evidence type="ECO:0000256" key="6">
    <source>
        <dbReference type="ARBA" id="ARBA00023065"/>
    </source>
</evidence>
<keyword evidence="4 9" id="KW-0812">Transmembrane</keyword>
<protein>
    <recommendedName>
        <fullName evidence="10">Potassium channel domain-containing protein</fullName>
    </recommendedName>
</protein>
<keyword evidence="5 9" id="KW-1133">Transmembrane helix</keyword>
<comment type="caution">
    <text evidence="11">The sequence shown here is derived from an EMBL/GenBank/DDBJ whole genome shotgun (WGS) entry which is preliminary data.</text>
</comment>
<evidence type="ECO:0000259" key="10">
    <source>
        <dbReference type="Pfam" id="PF07885"/>
    </source>
</evidence>